<keyword evidence="5" id="KW-1185">Reference proteome</keyword>
<dbReference type="Proteomes" id="UP001448614">
    <property type="component" value="Unassembled WGS sequence"/>
</dbReference>
<dbReference type="InterPro" id="IPR024724">
    <property type="entry name" value="MoaF_N"/>
</dbReference>
<evidence type="ECO:0000259" key="2">
    <source>
        <dbReference type="Pfam" id="PF10703"/>
    </source>
</evidence>
<feature type="compositionally biased region" description="Gly residues" evidence="1">
    <location>
        <begin position="96"/>
        <end position="113"/>
    </location>
</feature>
<feature type="domain" description="Molybdenum cofactor biosynthesis protein F N-terminal" evidence="2">
    <location>
        <begin position="13"/>
        <end position="90"/>
    </location>
</feature>
<dbReference type="InterPro" id="IPR012674">
    <property type="entry name" value="Calycin"/>
</dbReference>
<comment type="caution">
    <text evidence="4">The sequence shown here is derived from an EMBL/GenBank/DDBJ whole genome shotgun (WGS) entry which is preliminary data.</text>
</comment>
<reference evidence="4 5" key="1">
    <citation type="journal article" date="2024" name="Appl. Microbiol. Biotechnol.">
        <title>Biosynthetic gene clusters with biotechnological applications in novel Antarctic isolates from Actinomycetota.</title>
        <authorList>
            <person name="Bruna P."/>
            <person name="Nunez-Montero K."/>
            <person name="Contreras M.J."/>
            <person name="Leal K."/>
            <person name="Garcia M."/>
            <person name="Abanto M."/>
            <person name="Barrientos L."/>
        </authorList>
    </citation>
    <scope>NUCLEOTIDE SEQUENCE [LARGE SCALE GENOMIC DNA]</scope>
    <source>
        <strain evidence="4 5">Se16.17</strain>
    </source>
</reference>
<dbReference type="Gene3D" id="2.40.128.20">
    <property type="match status" value="1"/>
</dbReference>
<dbReference type="Pfam" id="PF17409">
    <property type="entry name" value="MoaF_C"/>
    <property type="match status" value="1"/>
</dbReference>
<dbReference type="RefSeq" id="WP_347782481.1">
    <property type="nucleotide sequence ID" value="NZ_JBBMFV010000004.1"/>
</dbReference>
<proteinExistence type="predicted"/>
<sequence>MTTTEVQDYVPEEEWPPVSTMLDGFGDQTLPASPALASTKIALEAADGTTIEYSLLTASQLTWTEGTASGTADYKAIEARPGIFIIDFVRGQGHLGGDGSAQGGDGGAQGGGQDTNAENVTIILDRSTDAVTTAVSRFVTVDGEVRGTTDFTHSNAGGQPTVHQRSSELVGKRIFYRYSDVESYEHIYLNQGTFTWHCVRGGEAGLADTDRCMTWAVTDDLYIFFWTEQVMTVEAVLLIDLREQRSIGRMFGWDNPSAQPVSLPFNSRLSVLNSTAYPQDTHKH</sequence>
<gene>
    <name evidence="4" type="ORF">V3C41_10190</name>
</gene>
<evidence type="ECO:0000259" key="3">
    <source>
        <dbReference type="Pfam" id="PF17409"/>
    </source>
</evidence>
<evidence type="ECO:0000313" key="5">
    <source>
        <dbReference type="Proteomes" id="UP001448614"/>
    </source>
</evidence>
<feature type="region of interest" description="Disordered" evidence="1">
    <location>
        <begin position="96"/>
        <end position="115"/>
    </location>
</feature>
<protein>
    <submittedName>
        <fullName evidence="4">MoaF C-terminal domain-containing protein</fullName>
    </submittedName>
</protein>
<evidence type="ECO:0000313" key="4">
    <source>
        <dbReference type="EMBL" id="MEO3941433.1"/>
    </source>
</evidence>
<name>A0ABV0GS67_PAENI</name>
<dbReference type="Pfam" id="PF10703">
    <property type="entry name" value="MoaF"/>
    <property type="match status" value="1"/>
</dbReference>
<feature type="domain" description="MoaF C-terminal" evidence="3">
    <location>
        <begin position="164"/>
        <end position="275"/>
    </location>
</feature>
<evidence type="ECO:0000256" key="1">
    <source>
        <dbReference type="SAM" id="MobiDB-lite"/>
    </source>
</evidence>
<dbReference type="InterPro" id="IPR035348">
    <property type="entry name" value="MoaF_C"/>
</dbReference>
<accession>A0ABV0GS67</accession>
<organism evidence="4 5">
    <name type="scientific">Paenarthrobacter nicotinovorans</name>
    <name type="common">Arthrobacter nicotinovorans</name>
    <dbReference type="NCBI Taxonomy" id="29320"/>
    <lineage>
        <taxon>Bacteria</taxon>
        <taxon>Bacillati</taxon>
        <taxon>Actinomycetota</taxon>
        <taxon>Actinomycetes</taxon>
        <taxon>Micrococcales</taxon>
        <taxon>Micrococcaceae</taxon>
        <taxon>Paenarthrobacter</taxon>
    </lineage>
</organism>
<dbReference type="EMBL" id="JBBMFV010000004">
    <property type="protein sequence ID" value="MEO3941433.1"/>
    <property type="molecule type" value="Genomic_DNA"/>
</dbReference>